<dbReference type="EMBL" id="JACIIG010000002">
    <property type="protein sequence ID" value="MBB4566879.1"/>
    <property type="molecule type" value="Genomic_DNA"/>
</dbReference>
<evidence type="ECO:0000313" key="2">
    <source>
        <dbReference type="EMBL" id="MBB4566879.1"/>
    </source>
</evidence>
<dbReference type="AlphaFoldDB" id="A0A7W7EIY3"/>
<keyword evidence="1" id="KW-0732">Signal</keyword>
<organism evidence="2 3">
    <name type="scientific">Rhizobium leucaenae</name>
    <dbReference type="NCBI Taxonomy" id="29450"/>
    <lineage>
        <taxon>Bacteria</taxon>
        <taxon>Pseudomonadati</taxon>
        <taxon>Pseudomonadota</taxon>
        <taxon>Alphaproteobacteria</taxon>
        <taxon>Hyphomicrobiales</taxon>
        <taxon>Rhizobiaceae</taxon>
        <taxon>Rhizobium/Agrobacterium group</taxon>
        <taxon>Rhizobium</taxon>
    </lineage>
</organism>
<protein>
    <submittedName>
        <fullName evidence="2">Uncharacterized protein</fullName>
    </submittedName>
</protein>
<accession>A0A7W7EIY3</accession>
<keyword evidence="3" id="KW-1185">Reference proteome</keyword>
<comment type="caution">
    <text evidence="2">The sequence shown here is derived from an EMBL/GenBank/DDBJ whole genome shotgun (WGS) entry which is preliminary data.</text>
</comment>
<evidence type="ECO:0000256" key="1">
    <source>
        <dbReference type="SAM" id="SignalP"/>
    </source>
</evidence>
<proteinExistence type="predicted"/>
<dbReference type="OrthoDB" id="8084590at2"/>
<feature type="chain" id="PRO_5031552079" evidence="1">
    <location>
        <begin position="20"/>
        <end position="83"/>
    </location>
</feature>
<reference evidence="2 3" key="1">
    <citation type="submission" date="2020-08" db="EMBL/GenBank/DDBJ databases">
        <title>Genomic Encyclopedia of Type Strains, Phase IV (KMG-V): Genome sequencing to study the core and pangenomes of soil and plant-associated prokaryotes.</title>
        <authorList>
            <person name="Whitman W."/>
        </authorList>
    </citation>
    <scope>NUCLEOTIDE SEQUENCE [LARGE SCALE GENOMIC DNA]</scope>
    <source>
        <strain evidence="2 3">SEMIA 492</strain>
    </source>
</reference>
<gene>
    <name evidence="2" type="ORF">GGE60_000980</name>
</gene>
<name>A0A7W7EIY3_9HYPH</name>
<sequence length="83" mass="9260">MKKLLIACALAAGALTTMAVPTHARSAAITTNDSSGYYNEGYHSASTYRVGEDVRHHHVHCMSRTVETHHHGRLIVKQQRFCR</sequence>
<dbReference type="GeneID" id="32530844"/>
<dbReference type="RefSeq" id="WP_028750346.1">
    <property type="nucleotide sequence ID" value="NZ_JACIIG010000002.1"/>
</dbReference>
<feature type="signal peptide" evidence="1">
    <location>
        <begin position="1"/>
        <end position="19"/>
    </location>
</feature>
<evidence type="ECO:0000313" key="3">
    <source>
        <dbReference type="Proteomes" id="UP000543836"/>
    </source>
</evidence>
<dbReference type="Proteomes" id="UP000543836">
    <property type="component" value="Unassembled WGS sequence"/>
</dbReference>